<dbReference type="SMART" id="SM00847">
    <property type="entry name" value="HA2"/>
    <property type="match status" value="1"/>
</dbReference>
<gene>
    <name evidence="6" type="primary">LOC115628957</name>
</gene>
<dbReference type="Gene3D" id="1.20.120.1080">
    <property type="match status" value="1"/>
</dbReference>
<accession>A0A6J2U0V8</accession>
<dbReference type="AlphaFoldDB" id="A0A6J2U0V8"/>
<dbReference type="InterPro" id="IPR036770">
    <property type="entry name" value="Ankyrin_rpt-contain_sf"/>
</dbReference>
<dbReference type="Proteomes" id="UP000504634">
    <property type="component" value="Unplaced"/>
</dbReference>
<dbReference type="Gene3D" id="1.25.40.20">
    <property type="entry name" value="Ankyrin repeat-containing domain"/>
    <property type="match status" value="1"/>
</dbReference>
<keyword evidence="2" id="KW-0067">ATP-binding</keyword>
<dbReference type="InterPro" id="IPR011709">
    <property type="entry name" value="DEAD-box_helicase_OB_fold"/>
</dbReference>
<keyword evidence="5" id="KW-1185">Reference proteome</keyword>
<protein>
    <submittedName>
        <fullName evidence="6">Benign gonial cell neoplasm protein isoform X2</fullName>
    </submittedName>
</protein>
<dbReference type="CTD" id="47873"/>
<dbReference type="GeneID" id="115628957"/>
<evidence type="ECO:0000256" key="2">
    <source>
        <dbReference type="ARBA" id="ARBA00022840"/>
    </source>
</evidence>
<evidence type="ECO:0000256" key="3">
    <source>
        <dbReference type="PROSITE-ProRule" id="PRU00023"/>
    </source>
</evidence>
<dbReference type="SUPFAM" id="SSF48403">
    <property type="entry name" value="Ankyrin repeat"/>
    <property type="match status" value="1"/>
</dbReference>
<proteinExistence type="predicted"/>
<dbReference type="OrthoDB" id="6103986at2759"/>
<evidence type="ECO:0000259" key="4">
    <source>
        <dbReference type="SMART" id="SM00847"/>
    </source>
</evidence>
<dbReference type="Pfam" id="PF04408">
    <property type="entry name" value="WHD_HA2"/>
    <property type="match status" value="1"/>
</dbReference>
<dbReference type="GO" id="GO:0003723">
    <property type="term" value="F:RNA binding"/>
    <property type="evidence" value="ECO:0007669"/>
    <property type="project" value="TreeGrafter"/>
</dbReference>
<keyword evidence="3" id="KW-0040">ANK repeat</keyword>
<feature type="domain" description="Helicase-associated" evidence="4">
    <location>
        <begin position="686"/>
        <end position="790"/>
    </location>
</feature>
<dbReference type="PANTHER" id="PTHR18934">
    <property type="entry name" value="ATP-DEPENDENT RNA HELICASE"/>
    <property type="match status" value="1"/>
</dbReference>
<evidence type="ECO:0000313" key="6">
    <source>
        <dbReference type="RefSeq" id="XP_030381103.1"/>
    </source>
</evidence>
<reference evidence="6" key="1">
    <citation type="submission" date="2025-08" db="UniProtKB">
        <authorList>
            <consortium name="RefSeq"/>
        </authorList>
    </citation>
    <scope>IDENTIFICATION</scope>
    <source>
        <strain evidence="6">11010-0011.00</strain>
        <tissue evidence="6">Whole body</tissue>
    </source>
</reference>
<organism evidence="5 6">
    <name type="scientific">Drosophila lebanonensis</name>
    <name type="common">Fruit fly</name>
    <name type="synonym">Scaptodrosophila lebanonensis</name>
    <dbReference type="NCBI Taxonomy" id="7225"/>
    <lineage>
        <taxon>Eukaryota</taxon>
        <taxon>Metazoa</taxon>
        <taxon>Ecdysozoa</taxon>
        <taxon>Arthropoda</taxon>
        <taxon>Hexapoda</taxon>
        <taxon>Insecta</taxon>
        <taxon>Pterygota</taxon>
        <taxon>Neoptera</taxon>
        <taxon>Endopterygota</taxon>
        <taxon>Diptera</taxon>
        <taxon>Brachycera</taxon>
        <taxon>Muscomorpha</taxon>
        <taxon>Ephydroidea</taxon>
        <taxon>Drosophilidae</taxon>
        <taxon>Scaptodrosophila</taxon>
    </lineage>
</organism>
<dbReference type="InterPro" id="IPR027417">
    <property type="entry name" value="P-loop_NTPase"/>
</dbReference>
<keyword evidence="1" id="KW-0547">Nucleotide-binding</keyword>
<dbReference type="PROSITE" id="PS50088">
    <property type="entry name" value="ANK_REPEAT"/>
    <property type="match status" value="1"/>
</dbReference>
<evidence type="ECO:0000313" key="5">
    <source>
        <dbReference type="Proteomes" id="UP000504634"/>
    </source>
</evidence>
<dbReference type="InterPro" id="IPR007502">
    <property type="entry name" value="Helicase-assoc_dom"/>
</dbReference>
<dbReference type="Pfam" id="PF21010">
    <property type="entry name" value="HA2_C"/>
    <property type="match status" value="1"/>
</dbReference>
<dbReference type="InterPro" id="IPR002110">
    <property type="entry name" value="Ankyrin_rpt"/>
</dbReference>
<dbReference type="PANTHER" id="PTHR18934:SF213">
    <property type="entry name" value="3'-5' RNA HELICASE YTHDC2"/>
    <property type="match status" value="1"/>
</dbReference>
<dbReference type="InterPro" id="IPR048333">
    <property type="entry name" value="HA2_WH"/>
</dbReference>
<dbReference type="SUPFAM" id="SSF52540">
    <property type="entry name" value="P-loop containing nucleoside triphosphate hydrolases"/>
    <property type="match status" value="2"/>
</dbReference>
<sequence>MNHIIQNQFIPQQLLYFIAGRRCCQQFAPIFRATEREIFMKSAQAVGLRALCVCSDGQCCIKVYKRVCKHYLEEPKILVLHKSTIADMFALLDKTLTYVEGDESFLFSAGIDMSVPSLHMHLSPITPPPLRSQTKKQRDYLKSLAGFGSRDKILPSIYAFRVVVVNAELYWDNSVLLPILILEDCRKKKLNAKIFCIERDNILAIYNCERLASFYGEEVGETVGIQIPQYSNISTMSHIVYTTSKHYLRLLISQDAADKFQNVSHFVVNDVHLHDPHTDILANELRNALSTKSNMKVVLLSQNHDLQPYITFFGEGIQIKMEVMEKGVTRILYLEDIHSCISLAGLHKAPEIVYKDQLQLFRNNSDRNAQLDNCLQAYEQLGTDAAFRLFLYAVNYELVPVNYRHSVHGKTAILIATQLNNTGHVRLLLFLGADPYIVDEWNQSAVSFAAKSNSECNDVFNNYSLHGNAIRDAKPEFVDYDLIIDIIYLLLTRPEYLPGMYLLGNILILLPTYYHMVKLNYMLLSHYLTGNLQTFAIFLLHSNMDKVHVDALVKSQADTIKIVLATDIIESMRLDILFTYSIDTACEVRTLYNSTTYSNENKYEWLAKDRLWRRKLMLNSDVTEKQCFRLISMQAYERLTETSEPPIKMAPLDKICLTVKLLSPNMMISEYLSYIIAPPQLLNVHHAVQFLKKIEVLDEAEDVTWLGCRLIDLPVPCQLGRTLIFGILLHCLDPILTIVSSLINTDPLGIPLNEDIDRLWDQFTIYIQNRIKGERIRLSDNQFSDHFVFVHLFHEWHCRLNNSLPPLYLTDEYEFIVNGLMEELNFTRSNIVTALRTAHLVHSHGQLSMQAANSNSASWPLVKAALTGGMYPNICVVDAQKNSLKSAYSMGLHLHPNSVLRDFLEPFSKCAQKFKTPWIVCTQQNNQIIYGSVVLPLTVAMFAGPTKLRRTQMSQDQTHLNNYNIHLFIDEWIWMAMSKSAVELLLKTRQCFFKTYHYFLKHCSNSDKWQRNTEIAHHPFIFQMLSKILETEEILAGLTKFSNIGYQPIVKMPSSYLLSINSHFNQSHEVENAISIERQFFLLYTESPKQFYRINNKAIVENALGKFVRPIESPKRHIFIILYGKKPDNVYSISRAITIKGELVLKEYFRNSIPVLEIMEACASLNVSLPTFDERLTVSLIDKRVGKLIMDLFAFRNHWIHKR</sequence>
<name>A0A6J2U0V8_DROLE</name>
<dbReference type="GO" id="GO:0005524">
    <property type="term" value="F:ATP binding"/>
    <property type="evidence" value="ECO:0007669"/>
    <property type="project" value="UniProtKB-KW"/>
</dbReference>
<dbReference type="RefSeq" id="XP_030381103.1">
    <property type="nucleotide sequence ID" value="XM_030525243.1"/>
</dbReference>
<evidence type="ECO:0000256" key="1">
    <source>
        <dbReference type="ARBA" id="ARBA00022741"/>
    </source>
</evidence>
<dbReference type="Pfam" id="PF07717">
    <property type="entry name" value="OB_NTP_bind"/>
    <property type="match status" value="1"/>
</dbReference>
<feature type="repeat" description="ANK" evidence="3">
    <location>
        <begin position="408"/>
        <end position="440"/>
    </location>
</feature>
<dbReference type="Gene3D" id="3.40.50.300">
    <property type="entry name" value="P-loop containing nucleotide triphosphate hydrolases"/>
    <property type="match status" value="2"/>
</dbReference>